<reference evidence="2 3" key="1">
    <citation type="journal article" date="2015" name="Nature">
        <title>rRNA introns, odd ribosomes, and small enigmatic genomes across a large radiation of phyla.</title>
        <authorList>
            <person name="Brown C.T."/>
            <person name="Hug L.A."/>
            <person name="Thomas B.C."/>
            <person name="Sharon I."/>
            <person name="Castelle C.J."/>
            <person name="Singh A."/>
            <person name="Wilkins M.J."/>
            <person name="Williams K.H."/>
            <person name="Banfield J.F."/>
        </authorList>
    </citation>
    <scope>NUCLEOTIDE SEQUENCE [LARGE SCALE GENOMIC DNA]</scope>
</reference>
<dbReference type="InterPro" id="IPR006674">
    <property type="entry name" value="HD_domain"/>
</dbReference>
<dbReference type="STRING" id="1618436.UV59_C0031G0002"/>
<accession>A0A0G1CDS4</accession>
<feature type="domain" description="HD" evidence="1">
    <location>
        <begin position="26"/>
        <end position="108"/>
    </location>
</feature>
<dbReference type="AlphaFoldDB" id="A0A0G1CDS4"/>
<dbReference type="SUPFAM" id="SSF109604">
    <property type="entry name" value="HD-domain/PDEase-like"/>
    <property type="match status" value="1"/>
</dbReference>
<dbReference type="Pfam" id="PF01966">
    <property type="entry name" value="HD"/>
    <property type="match status" value="1"/>
</dbReference>
<sequence>MQQIYQKIWELAKPYYEKGRPMDIVHIEWFMEIATMVCDKEKLDDTILLPLVILHDVGYSRVKDVAEKNYYQLDIRRFHMDEGKKITEEILRAVAYPEEKIKIIADYVGVHDNWAFGEVDRFTNNPILGTFKDLDYLWIYTGKGSKAIQENMRKSDREMLKFLKSEPSPIYGKKPFSNETTKQLHKELLTERELELGNGSVDSS</sequence>
<dbReference type="Gene3D" id="1.10.3210.10">
    <property type="entry name" value="Hypothetical protein af1432"/>
    <property type="match status" value="1"/>
</dbReference>
<name>A0A0G1CDS4_9BACT</name>
<proteinExistence type="predicted"/>
<comment type="caution">
    <text evidence="2">The sequence shown here is derived from an EMBL/GenBank/DDBJ whole genome shotgun (WGS) entry which is preliminary data.</text>
</comment>
<evidence type="ECO:0000259" key="1">
    <source>
        <dbReference type="Pfam" id="PF01966"/>
    </source>
</evidence>
<dbReference type="Proteomes" id="UP000034543">
    <property type="component" value="Unassembled WGS sequence"/>
</dbReference>
<organism evidence="2 3">
    <name type="scientific">Candidatus Gottesmanbacteria bacterium GW2011_GWA1_43_11</name>
    <dbReference type="NCBI Taxonomy" id="1618436"/>
    <lineage>
        <taxon>Bacteria</taxon>
        <taxon>Candidatus Gottesmaniibacteriota</taxon>
    </lineage>
</organism>
<gene>
    <name evidence="2" type="ORF">UV59_C0031G0002</name>
</gene>
<evidence type="ECO:0000313" key="3">
    <source>
        <dbReference type="Proteomes" id="UP000034543"/>
    </source>
</evidence>
<evidence type="ECO:0000313" key="2">
    <source>
        <dbReference type="EMBL" id="KKS83815.1"/>
    </source>
</evidence>
<dbReference type="EMBL" id="LCFB01000031">
    <property type="protein sequence ID" value="KKS83815.1"/>
    <property type="molecule type" value="Genomic_DNA"/>
</dbReference>
<protein>
    <recommendedName>
        <fullName evidence="1">HD domain-containing protein</fullName>
    </recommendedName>
</protein>